<feature type="signal peptide" evidence="1">
    <location>
        <begin position="1"/>
        <end position="15"/>
    </location>
</feature>
<reference evidence="2 3" key="1">
    <citation type="journal article" date="2024" name="G3 (Bethesda)">
        <title>Genome assembly of Hibiscus sabdariffa L. provides insights into metabolisms of medicinal natural products.</title>
        <authorList>
            <person name="Kim T."/>
        </authorList>
    </citation>
    <scope>NUCLEOTIDE SEQUENCE [LARGE SCALE GENOMIC DNA]</scope>
    <source>
        <strain evidence="2">TK-2024</strain>
        <tissue evidence="2">Old leaves</tissue>
    </source>
</reference>
<keyword evidence="1" id="KW-0732">Signal</keyword>
<accession>A0ABR2EZ60</accession>
<keyword evidence="3" id="KW-1185">Reference proteome</keyword>
<evidence type="ECO:0000256" key="1">
    <source>
        <dbReference type="SAM" id="SignalP"/>
    </source>
</evidence>
<name>A0ABR2EZ60_9ROSI</name>
<evidence type="ECO:0000313" key="3">
    <source>
        <dbReference type="Proteomes" id="UP001472677"/>
    </source>
</evidence>
<dbReference type="Proteomes" id="UP001472677">
    <property type="component" value="Unassembled WGS sequence"/>
</dbReference>
<evidence type="ECO:0000313" key="2">
    <source>
        <dbReference type="EMBL" id="KAK8567967.1"/>
    </source>
</evidence>
<sequence length="84" mass="9233">MLWLLMVAYNVGLNTLPLDVQVLFSPFIGGVLVRPHKWQSAIDELGPLLSNLKVMTKAGMGDGLMGGGWMATGYGRCRQRGWLK</sequence>
<comment type="caution">
    <text evidence="2">The sequence shown here is derived from an EMBL/GenBank/DDBJ whole genome shotgun (WGS) entry which is preliminary data.</text>
</comment>
<organism evidence="2 3">
    <name type="scientific">Hibiscus sabdariffa</name>
    <name type="common">roselle</name>
    <dbReference type="NCBI Taxonomy" id="183260"/>
    <lineage>
        <taxon>Eukaryota</taxon>
        <taxon>Viridiplantae</taxon>
        <taxon>Streptophyta</taxon>
        <taxon>Embryophyta</taxon>
        <taxon>Tracheophyta</taxon>
        <taxon>Spermatophyta</taxon>
        <taxon>Magnoliopsida</taxon>
        <taxon>eudicotyledons</taxon>
        <taxon>Gunneridae</taxon>
        <taxon>Pentapetalae</taxon>
        <taxon>rosids</taxon>
        <taxon>malvids</taxon>
        <taxon>Malvales</taxon>
        <taxon>Malvaceae</taxon>
        <taxon>Malvoideae</taxon>
        <taxon>Hibiscus</taxon>
    </lineage>
</organism>
<dbReference type="EMBL" id="JBBPBM010000009">
    <property type="protein sequence ID" value="KAK8567967.1"/>
    <property type="molecule type" value="Genomic_DNA"/>
</dbReference>
<feature type="chain" id="PRO_5046620426" evidence="1">
    <location>
        <begin position="16"/>
        <end position="84"/>
    </location>
</feature>
<protein>
    <submittedName>
        <fullName evidence="2">Uncharacterized protein</fullName>
    </submittedName>
</protein>
<proteinExistence type="predicted"/>
<gene>
    <name evidence="2" type="ORF">V6N12_006534</name>
</gene>